<dbReference type="Gene3D" id="2.60.200.20">
    <property type="match status" value="1"/>
</dbReference>
<proteinExistence type="predicted"/>
<dbReference type="AlphaFoldDB" id="A0A835TKR6"/>
<evidence type="ECO:0000313" key="3">
    <source>
        <dbReference type="EMBL" id="KAF9689986.1"/>
    </source>
</evidence>
<feature type="region of interest" description="Disordered" evidence="1">
    <location>
        <begin position="186"/>
        <end position="310"/>
    </location>
</feature>
<dbReference type="PANTHER" id="PTHR37733">
    <property type="entry name" value="SMAD/FHA DOMAIN-CONTAINING PROTEIN"/>
    <property type="match status" value="1"/>
</dbReference>
<feature type="compositionally biased region" description="Acidic residues" evidence="1">
    <location>
        <begin position="210"/>
        <end position="223"/>
    </location>
</feature>
<sequence length="310" mass="35482">MTIQQHGEGCLRLLSNINCKMEIEGEDGSKIEVGRGSKTVFGRGCGLNTKDRRVSRRHIIFELDDNQTVSFQVVGKNPVCVRSGEENVKIFRRLEKGVVAAGDWFCISSQNPVRFCLKEKIGGRRRVQETDSGNWNSERFDLSKINPVKEFGFLVIGHEWDCYPKHRIKDARSWDWFLQLPEQDSEGGESFERKKKNGRGKRKKKVGETDGGDDWSGESEDGEVLAKLRKVDRPKYSTRSKERDKPRQDTKINRVSARETNEDDETLGGYIVDDDDKEEEQGEEGDEEEDIDDEDDDDDDDHLIAESAME</sequence>
<feature type="compositionally biased region" description="Basic residues" evidence="1">
    <location>
        <begin position="193"/>
        <end position="205"/>
    </location>
</feature>
<feature type="domain" description="FHA" evidence="2">
    <location>
        <begin position="31"/>
        <end position="77"/>
    </location>
</feature>
<gene>
    <name evidence="3" type="ORF">SADUNF_Sadunf01G0149100</name>
</gene>
<comment type="caution">
    <text evidence="3">The sequence shown here is derived from an EMBL/GenBank/DDBJ whole genome shotgun (WGS) entry which is preliminary data.</text>
</comment>
<dbReference type="SUPFAM" id="SSF49879">
    <property type="entry name" value="SMAD/FHA domain"/>
    <property type="match status" value="1"/>
</dbReference>
<evidence type="ECO:0000256" key="1">
    <source>
        <dbReference type="SAM" id="MobiDB-lite"/>
    </source>
</evidence>
<dbReference type="OrthoDB" id="688570at2759"/>
<reference evidence="3 4" key="1">
    <citation type="submission" date="2020-10" db="EMBL/GenBank/DDBJ databases">
        <title>Plant Genome Project.</title>
        <authorList>
            <person name="Zhang R.-G."/>
        </authorList>
    </citation>
    <scope>NUCLEOTIDE SEQUENCE [LARGE SCALE GENOMIC DNA]</scope>
    <source>
        <strain evidence="3">FAFU-HL-1</strain>
        <tissue evidence="3">Leaf</tissue>
    </source>
</reference>
<dbReference type="InterPro" id="IPR008984">
    <property type="entry name" value="SMAD_FHA_dom_sf"/>
</dbReference>
<dbReference type="CDD" id="cd22671">
    <property type="entry name" value="FHA_APTX-like"/>
    <property type="match status" value="1"/>
</dbReference>
<accession>A0A835TKR6</accession>
<dbReference type="EMBL" id="JADGMS010000001">
    <property type="protein sequence ID" value="KAF9689986.1"/>
    <property type="molecule type" value="Genomic_DNA"/>
</dbReference>
<evidence type="ECO:0000259" key="2">
    <source>
        <dbReference type="PROSITE" id="PS50006"/>
    </source>
</evidence>
<keyword evidence="4" id="KW-1185">Reference proteome</keyword>
<feature type="compositionally biased region" description="Acidic residues" evidence="1">
    <location>
        <begin position="261"/>
        <end position="301"/>
    </location>
</feature>
<protein>
    <recommendedName>
        <fullName evidence="2">FHA domain-containing protein</fullName>
    </recommendedName>
</protein>
<dbReference type="InterPro" id="IPR000253">
    <property type="entry name" value="FHA_dom"/>
</dbReference>
<dbReference type="Proteomes" id="UP000657918">
    <property type="component" value="Unassembled WGS sequence"/>
</dbReference>
<evidence type="ECO:0000313" key="4">
    <source>
        <dbReference type="Proteomes" id="UP000657918"/>
    </source>
</evidence>
<dbReference type="PANTHER" id="PTHR37733:SF1">
    <property type="entry name" value="SMAD_FHA DOMAIN-CONTAINING PROTEIN"/>
    <property type="match status" value="1"/>
</dbReference>
<organism evidence="3 4">
    <name type="scientific">Salix dunnii</name>
    <dbReference type="NCBI Taxonomy" id="1413687"/>
    <lineage>
        <taxon>Eukaryota</taxon>
        <taxon>Viridiplantae</taxon>
        <taxon>Streptophyta</taxon>
        <taxon>Embryophyta</taxon>
        <taxon>Tracheophyta</taxon>
        <taxon>Spermatophyta</taxon>
        <taxon>Magnoliopsida</taxon>
        <taxon>eudicotyledons</taxon>
        <taxon>Gunneridae</taxon>
        <taxon>Pentapetalae</taxon>
        <taxon>rosids</taxon>
        <taxon>fabids</taxon>
        <taxon>Malpighiales</taxon>
        <taxon>Salicaceae</taxon>
        <taxon>Saliceae</taxon>
        <taxon>Salix</taxon>
    </lineage>
</organism>
<feature type="compositionally biased region" description="Basic and acidic residues" evidence="1">
    <location>
        <begin position="224"/>
        <end position="260"/>
    </location>
</feature>
<name>A0A835TKR6_9ROSI</name>
<dbReference type="PROSITE" id="PS50006">
    <property type="entry name" value="FHA_DOMAIN"/>
    <property type="match status" value="1"/>
</dbReference>